<dbReference type="AlphaFoldDB" id="A0A9Q0QXY8"/>
<feature type="region of interest" description="Disordered" evidence="1">
    <location>
        <begin position="15"/>
        <end position="54"/>
    </location>
</feature>
<organism evidence="2 3">
    <name type="scientific">Protea cynaroides</name>
    <dbReference type="NCBI Taxonomy" id="273540"/>
    <lineage>
        <taxon>Eukaryota</taxon>
        <taxon>Viridiplantae</taxon>
        <taxon>Streptophyta</taxon>
        <taxon>Embryophyta</taxon>
        <taxon>Tracheophyta</taxon>
        <taxon>Spermatophyta</taxon>
        <taxon>Magnoliopsida</taxon>
        <taxon>Proteales</taxon>
        <taxon>Proteaceae</taxon>
        <taxon>Protea</taxon>
    </lineage>
</organism>
<feature type="compositionally biased region" description="Low complexity" evidence="1">
    <location>
        <begin position="36"/>
        <end position="46"/>
    </location>
</feature>
<comment type="caution">
    <text evidence="2">The sequence shown here is derived from an EMBL/GenBank/DDBJ whole genome shotgun (WGS) entry which is preliminary data.</text>
</comment>
<protein>
    <submittedName>
        <fullName evidence="2">Uncharacterized protein</fullName>
    </submittedName>
</protein>
<gene>
    <name evidence="2" type="ORF">NE237_000930</name>
</gene>
<dbReference type="PANTHER" id="PTHR35318:SF2">
    <property type="entry name" value="OS08G0138900 PROTEIN"/>
    <property type="match status" value="1"/>
</dbReference>
<reference evidence="2" key="1">
    <citation type="journal article" date="2023" name="Plant J.">
        <title>The genome of the king protea, Protea cynaroides.</title>
        <authorList>
            <person name="Chang J."/>
            <person name="Duong T.A."/>
            <person name="Schoeman C."/>
            <person name="Ma X."/>
            <person name="Roodt D."/>
            <person name="Barker N."/>
            <person name="Li Z."/>
            <person name="Van de Peer Y."/>
            <person name="Mizrachi E."/>
        </authorList>
    </citation>
    <scope>NUCLEOTIDE SEQUENCE</scope>
    <source>
        <tissue evidence="2">Young leaves</tissue>
    </source>
</reference>
<dbReference type="EMBL" id="JAMYWD010000003">
    <property type="protein sequence ID" value="KAJ4975824.1"/>
    <property type="molecule type" value="Genomic_DNA"/>
</dbReference>
<keyword evidence="3" id="KW-1185">Reference proteome</keyword>
<dbReference type="PANTHER" id="PTHR35318">
    <property type="entry name" value="BNAA10G08410D PROTEIN"/>
    <property type="match status" value="1"/>
</dbReference>
<proteinExistence type="predicted"/>
<evidence type="ECO:0000313" key="2">
    <source>
        <dbReference type="EMBL" id="KAJ4975824.1"/>
    </source>
</evidence>
<evidence type="ECO:0000256" key="1">
    <source>
        <dbReference type="SAM" id="MobiDB-lite"/>
    </source>
</evidence>
<accession>A0A9Q0QXY8</accession>
<name>A0A9Q0QXY8_9MAGN</name>
<sequence>MKISFLEFVLCCGHPIQPTAPKTPRKEVQRRRLTRSNSVSSSSSSSGQWQPTLSAISEDNMVSVVVGKVEEAPNSGKKVARKTTSKAEIRVRTSYGDDFGRVAVPFAIPTFSPTGFFF</sequence>
<dbReference type="OrthoDB" id="1917265at2759"/>
<evidence type="ECO:0000313" key="3">
    <source>
        <dbReference type="Proteomes" id="UP001141806"/>
    </source>
</evidence>
<dbReference type="Proteomes" id="UP001141806">
    <property type="component" value="Unassembled WGS sequence"/>
</dbReference>